<dbReference type="GO" id="GO:0006606">
    <property type="term" value="P:protein import into nucleus"/>
    <property type="evidence" value="ECO:0007669"/>
    <property type="project" value="InterPro"/>
</dbReference>
<name>A0AB34PML2_CANAX</name>
<dbReference type="EMBL" id="AJIX01000040">
    <property type="protein sequence ID" value="KGR05186.1"/>
    <property type="molecule type" value="Genomic_DNA"/>
</dbReference>
<dbReference type="GO" id="GO:0005737">
    <property type="term" value="C:cytoplasm"/>
    <property type="evidence" value="ECO:0007669"/>
    <property type="project" value="TreeGrafter"/>
</dbReference>
<dbReference type="InterPro" id="IPR040150">
    <property type="entry name" value="Iwr1"/>
</dbReference>
<feature type="region of interest" description="Disordered" evidence="2">
    <location>
        <begin position="134"/>
        <end position="164"/>
    </location>
</feature>
<evidence type="ECO:0000256" key="2">
    <source>
        <dbReference type="SAM" id="MobiDB-lite"/>
    </source>
</evidence>
<evidence type="ECO:0000313" key="5">
    <source>
        <dbReference type="Proteomes" id="UP000030161"/>
    </source>
</evidence>
<evidence type="ECO:0000259" key="3">
    <source>
        <dbReference type="Pfam" id="PF08574"/>
    </source>
</evidence>
<sequence>MFNQPPKILRIKRKRHQDPLQALILEDRRSVKRSKPSSPVTSPRLSPTTTTPVTTTPSENHNYVFKLARTDESDKVNAHDESIIQTILSESQTGIDENNLSEPTKRNFVIPKHQTEEDIEIPNELSDMLDSFLSLEKNNDTKRRKRGRRNTSEESSRPTQLVNAENDNVEEEETQYVYDVYHLTDSEPMTSANHPSTQIGYIRFFEDENETNLLMNDEEDETKPNVLTDDEDSNAESFYQNDYPSDEDAGAFSEQDSLEEENEGYVPHDGVGFKGDNEYFDYEELENLDAEDNYYEEEEEADYEDESSGFKRNQFFKSDIDDPIAIHRDKVFSKLENMINNK</sequence>
<gene>
    <name evidence="4" type="ORF">MG3_05181</name>
</gene>
<evidence type="ECO:0000313" key="4">
    <source>
        <dbReference type="EMBL" id="KGR05186.1"/>
    </source>
</evidence>
<feature type="domain" description="Transcription factor Iwr1" evidence="3">
    <location>
        <begin position="175"/>
        <end position="247"/>
    </location>
</feature>
<dbReference type="Proteomes" id="UP000030161">
    <property type="component" value="Unassembled WGS sequence"/>
</dbReference>
<dbReference type="PANTHER" id="PTHR28063:SF1">
    <property type="entry name" value="RNA POLYMERASE II NUCLEAR LOCALIZATION PROTEIN IWR1"/>
    <property type="match status" value="1"/>
</dbReference>
<protein>
    <recommendedName>
        <fullName evidence="3">Transcription factor Iwr1 domain-containing protein</fullName>
    </recommendedName>
</protein>
<proteinExistence type="inferred from homology"/>
<feature type="compositionally biased region" description="Low complexity" evidence="2">
    <location>
        <begin position="36"/>
        <end position="58"/>
    </location>
</feature>
<dbReference type="Pfam" id="PF08574">
    <property type="entry name" value="Iwr1"/>
    <property type="match status" value="1"/>
</dbReference>
<dbReference type="InterPro" id="IPR013883">
    <property type="entry name" value="TF_Iwr1_dom"/>
</dbReference>
<comment type="caution">
    <text evidence="4">The sequence shown here is derived from an EMBL/GenBank/DDBJ whole genome shotgun (WGS) entry which is preliminary data.</text>
</comment>
<evidence type="ECO:0000256" key="1">
    <source>
        <dbReference type="ARBA" id="ARBA00010218"/>
    </source>
</evidence>
<dbReference type="AlphaFoldDB" id="A0AB34PML2"/>
<comment type="similarity">
    <text evidence="1">Belongs to the IWR1/SLC7A6OS family.</text>
</comment>
<accession>A0AB34PML2</accession>
<feature type="region of interest" description="Disordered" evidence="2">
    <location>
        <begin position="216"/>
        <end position="273"/>
    </location>
</feature>
<dbReference type="PANTHER" id="PTHR28063">
    <property type="entry name" value="RNA POLYMERASE II NUCLEAR LOCALIZATION PROTEIN IWR1"/>
    <property type="match status" value="1"/>
</dbReference>
<organism evidence="4 5">
    <name type="scientific">Candida albicans P78048</name>
    <dbReference type="NCBI Taxonomy" id="1094989"/>
    <lineage>
        <taxon>Eukaryota</taxon>
        <taxon>Fungi</taxon>
        <taxon>Dikarya</taxon>
        <taxon>Ascomycota</taxon>
        <taxon>Saccharomycotina</taxon>
        <taxon>Pichiomycetes</taxon>
        <taxon>Debaryomycetaceae</taxon>
        <taxon>Candida/Lodderomyces clade</taxon>
        <taxon>Candida</taxon>
    </lineage>
</organism>
<feature type="region of interest" description="Disordered" evidence="2">
    <location>
        <begin position="26"/>
        <end position="58"/>
    </location>
</feature>
<reference evidence="4 5" key="1">
    <citation type="submission" date="2013-12" db="EMBL/GenBank/DDBJ databases">
        <title>The Genome Sequence of Candida albicans P78048.</title>
        <authorList>
            <consortium name="The Broad Institute Genome Sequencing Platform"/>
            <consortium name="The Broad Institute Genome Sequencing Center for Infectious Disease"/>
            <person name="Cuomo C."/>
            <person name="Bennett R."/>
            <person name="Hirakawa M."/>
            <person name="Noverr M."/>
            <person name="Mitchell A."/>
            <person name="Young S.K."/>
            <person name="Zeng Q."/>
            <person name="Gargeya S."/>
            <person name="Fitzgerald M."/>
            <person name="Abouelleil A."/>
            <person name="Alvarado L."/>
            <person name="Berlin A.M."/>
            <person name="Chapman S.B."/>
            <person name="Dewar J."/>
            <person name="Goldberg J."/>
            <person name="Griggs A."/>
            <person name="Gujja S."/>
            <person name="Hansen M."/>
            <person name="Howarth C."/>
            <person name="Imamovic A."/>
            <person name="Larimer J."/>
            <person name="McCowan C."/>
            <person name="Murphy C."/>
            <person name="Pearson M."/>
            <person name="Priest M."/>
            <person name="Roberts A."/>
            <person name="Saif S."/>
            <person name="Shea T."/>
            <person name="Sykes S."/>
            <person name="Wortman J."/>
            <person name="Nusbaum C."/>
            <person name="Birren B."/>
        </authorList>
    </citation>
    <scope>NUCLEOTIDE SEQUENCE [LARGE SCALE GENOMIC DNA]</scope>
    <source>
        <strain evidence="4 5">P78048</strain>
    </source>
</reference>